<gene>
    <name evidence="1" type="ORF">FNJ60_00180</name>
</gene>
<evidence type="ECO:0000313" key="1">
    <source>
        <dbReference type="EMBL" id="TYK35568.1"/>
    </source>
</evidence>
<evidence type="ECO:0008006" key="3">
    <source>
        <dbReference type="Google" id="ProtNLM"/>
    </source>
</evidence>
<comment type="caution">
    <text evidence="1">The sequence shown here is derived from an EMBL/GenBank/DDBJ whole genome shotgun (WGS) entry which is preliminary data.</text>
</comment>
<reference evidence="1 2" key="1">
    <citation type="submission" date="2019-07" db="EMBL/GenBank/DDBJ databases">
        <title>Draft Genome Sequences of Bacteroides pyogenes Strains Isolated from the Uterus Holstein Dairy Cows with Metritis.</title>
        <authorList>
            <person name="Cunha F."/>
            <person name="Galvao K.N."/>
            <person name="Jeon S.J."/>
            <person name="Jeong K.C."/>
        </authorList>
    </citation>
    <scope>NUCLEOTIDE SEQUENCE [LARGE SCALE GENOMIC DNA]</scope>
    <source>
        <strain evidence="1 2">KG-31</strain>
    </source>
</reference>
<accession>A0A5D3EIA1</accession>
<organism evidence="1 2">
    <name type="scientific">Bacteroides pyogenes</name>
    <dbReference type="NCBI Taxonomy" id="310300"/>
    <lineage>
        <taxon>Bacteria</taxon>
        <taxon>Pseudomonadati</taxon>
        <taxon>Bacteroidota</taxon>
        <taxon>Bacteroidia</taxon>
        <taxon>Bacteroidales</taxon>
        <taxon>Bacteroidaceae</taxon>
        <taxon>Bacteroides</taxon>
    </lineage>
</organism>
<sequence length="92" mass="10516">MRKKTAISKNIQPNVENLPFTEYYQSIPDVRKVPRGTITVRQQLIYAISDLTGKSIYTIRRWATGKIVPLPLEQEVIADLLKSDVETLFPEA</sequence>
<proteinExistence type="predicted"/>
<name>A0A5D3EIA1_9BACE</name>
<protein>
    <recommendedName>
        <fullName evidence="3">Helix-turn-helix domain-containing protein</fullName>
    </recommendedName>
</protein>
<dbReference type="EMBL" id="VKLW01000001">
    <property type="protein sequence ID" value="TYK35568.1"/>
    <property type="molecule type" value="Genomic_DNA"/>
</dbReference>
<dbReference type="Proteomes" id="UP000324383">
    <property type="component" value="Unassembled WGS sequence"/>
</dbReference>
<evidence type="ECO:0000313" key="2">
    <source>
        <dbReference type="Proteomes" id="UP000324383"/>
    </source>
</evidence>
<dbReference type="AlphaFoldDB" id="A0A5D3EIA1"/>
<keyword evidence="2" id="KW-1185">Reference proteome</keyword>
<dbReference type="RefSeq" id="WP_148730056.1">
    <property type="nucleotide sequence ID" value="NZ_VKLW01000001.1"/>
</dbReference>